<protein>
    <submittedName>
        <fullName evidence="2">Uncharacterized protein</fullName>
    </submittedName>
</protein>
<proteinExistence type="predicted"/>
<reference evidence="2 3" key="1">
    <citation type="submission" date="2016-06" db="EMBL/GenBank/DDBJ databases">
        <authorList>
            <person name="Kjaerup R.B."/>
            <person name="Dalgaard T.S."/>
            <person name="Juul-Madsen H.R."/>
        </authorList>
    </citation>
    <scope>NUCLEOTIDE SEQUENCE [LARGE SCALE GENOMIC DNA]</scope>
    <source>
        <strain evidence="2 3">1165133.8</strain>
    </source>
</reference>
<dbReference type="Proteomes" id="UP000093928">
    <property type="component" value="Unassembled WGS sequence"/>
</dbReference>
<organism evidence="2 3">
    <name type="scientific">Mycobacterium asiaticum</name>
    <dbReference type="NCBI Taxonomy" id="1790"/>
    <lineage>
        <taxon>Bacteria</taxon>
        <taxon>Bacillati</taxon>
        <taxon>Actinomycetota</taxon>
        <taxon>Actinomycetes</taxon>
        <taxon>Mycobacteriales</taxon>
        <taxon>Mycobacteriaceae</taxon>
        <taxon>Mycobacterium</taxon>
    </lineage>
</organism>
<sequence>MLAAPLATGLALKVQTVAVALVVIEIDLAGMTLAAETRVHDLMLRHRRHWTPANVGLDRGQRQDTLATPARCAPSSPRMTA</sequence>
<name>A0A1A3NR06_MYCAS</name>
<dbReference type="AlphaFoldDB" id="A0A1A3NR06"/>
<dbReference type="EMBL" id="LZLS01000169">
    <property type="protein sequence ID" value="OBK23800.1"/>
    <property type="molecule type" value="Genomic_DNA"/>
</dbReference>
<feature type="region of interest" description="Disordered" evidence="1">
    <location>
        <begin position="55"/>
        <end position="81"/>
    </location>
</feature>
<comment type="caution">
    <text evidence="2">The sequence shown here is derived from an EMBL/GenBank/DDBJ whole genome shotgun (WGS) entry which is preliminary data.</text>
</comment>
<gene>
    <name evidence="2" type="ORF">A5634_05035</name>
</gene>
<evidence type="ECO:0000313" key="3">
    <source>
        <dbReference type="Proteomes" id="UP000093928"/>
    </source>
</evidence>
<accession>A0A1A3NR06</accession>
<evidence type="ECO:0000313" key="2">
    <source>
        <dbReference type="EMBL" id="OBK23800.1"/>
    </source>
</evidence>
<evidence type="ECO:0000256" key="1">
    <source>
        <dbReference type="SAM" id="MobiDB-lite"/>
    </source>
</evidence>